<dbReference type="Proteomes" id="UP001299876">
    <property type="component" value="Unassembled WGS sequence"/>
</dbReference>
<reference evidence="2 3" key="1">
    <citation type="submission" date="2022-02" db="EMBL/GenBank/DDBJ databases">
        <title>Comparative genomics of the first Antarctic Pseudomonas spp. capable of biotransforming 2,4,6-Trinitrotoluene.</title>
        <authorList>
            <person name="Cabrera M.A."/>
            <person name="Marquez S.L."/>
            <person name="Perez-Donoso J.M."/>
        </authorList>
    </citation>
    <scope>NUCLEOTIDE SEQUENCE [LARGE SCALE GENOMIC DNA]</scope>
    <source>
        <strain evidence="2 3">TNT19</strain>
    </source>
</reference>
<evidence type="ECO:0000259" key="1">
    <source>
        <dbReference type="Pfam" id="PF20178"/>
    </source>
</evidence>
<feature type="domain" description="Dermonecrotic toxin N-terminal" evidence="1">
    <location>
        <begin position="698"/>
        <end position="976"/>
    </location>
</feature>
<dbReference type="InterPro" id="IPR046673">
    <property type="entry name" value="ToxA_N"/>
</dbReference>
<evidence type="ECO:0000313" key="3">
    <source>
        <dbReference type="Proteomes" id="UP001299876"/>
    </source>
</evidence>
<protein>
    <recommendedName>
        <fullName evidence="1">Dermonecrotic toxin N-terminal domain-containing protein</fullName>
    </recommendedName>
</protein>
<organism evidence="2 3">
    <name type="scientific">Pseudomonas violetae</name>
    <dbReference type="NCBI Taxonomy" id="2915813"/>
    <lineage>
        <taxon>Bacteria</taxon>
        <taxon>Pseudomonadati</taxon>
        <taxon>Pseudomonadota</taxon>
        <taxon>Gammaproteobacteria</taxon>
        <taxon>Pseudomonadales</taxon>
        <taxon>Pseudomonadaceae</taxon>
        <taxon>Pseudomonas</taxon>
    </lineage>
</organism>
<proteinExistence type="predicted"/>
<gene>
    <name evidence="2" type="ORF">L9059_14710</name>
</gene>
<feature type="domain" description="Dermonecrotic toxin N-terminal" evidence="1">
    <location>
        <begin position="421"/>
        <end position="562"/>
    </location>
</feature>
<name>A0ABT0F0A1_9PSED</name>
<evidence type="ECO:0000313" key="2">
    <source>
        <dbReference type="EMBL" id="MCK1791419.1"/>
    </source>
</evidence>
<dbReference type="Pfam" id="PF20178">
    <property type="entry name" value="ToxA_N"/>
    <property type="match status" value="3"/>
</dbReference>
<feature type="domain" description="Dermonecrotic toxin N-terminal" evidence="1">
    <location>
        <begin position="147"/>
        <end position="277"/>
    </location>
</feature>
<sequence length="1868" mass="208506">MTEKLDFDLTAVPPSFIPSSSPLPPLRDTSLILSALARWRESSKGWRELLTASPGVRDTIEQLFKSQLSLDGQKAGLLFGPSQGRQQSFVSFTDACAFVVQHPTLDTTLDQQCQVSGLESTHPLASLTPLQMLERLKTLNPVQAQAERWGAFWQARATGTALSRQAWTTRHYRDHFEAAAQLAFAEKTLTKDQLAPLLLIIDPPGGALTLNGMPIHTEQLALVLSNQSRVKLTGAWVITVGDPASVTNLLYLPSRPVAIQAFSQRSDMEDWLAQQALIPIGLSADNLQFEYSAQTDPITQGASDLLAARQQAQVSALRHGTRGKPGLAEYGAQSLVQVEQVEQQMRIASFVALPPKPIESPEEITDAEQPLFGNLYPDILWEMRQAALAHQRESLEKLIEDVGDGAGLQPFKDPLNALESAEKAADLAASDLLHRSRTLDLVTFQQAFTALHSAHKAGLHAEAAMQVALKQLNSDEHALLQALLETPDAPGTEPVAASLTLTLTEQVADQTTAQALRGVILVARAETLADADSPHSVLLYWPGSGGGLQRFANRRELERDLLRIPKSGSGMTLALNKINGDALLYGLNQLTSEFEEKAAGIRQRHADPAQATQRAEQLDILRKQTRALLQVPVHAARSLAFTHLQEQDRSGALTSNIPDWLNNLSEVDRHRLKSLIEAYIQSMHRSHELMTVALEPRDDFTRKHLYERLRKDFSVRGRFSVTLDLPDSVRQEYHFMQAPGAPGTPKKLVLVPSAARSKMPLEDLAQHNIDNTPSMSLEPLLLRLGFMQVEVTAQDDSERQTLKNGITLAYLKRVLPELDLPKTYETLIRDAFHGGASESAFVVEHRRESLIEPWSLMLQLQGDAARLQKHITADDLQVLKIAIDANTAEAWRAEGKSIVLLPASLTPGGGDTPGEGPVTLSGVTFIEEQVSKATLLYAPDSPDGQFLRRYDSLEEARRALFNLCLHDKWANYLADRAILGDVASHKSRITQSLLNNFDGLIGVGTRWPPTTSLAAHLLNAHMGRLIEAHRGTSRSNDALYMERYALQGPRAFNFIKMALGVVPYVGTVISIHDAWTDANKAVAALLRGEVADGLTDLESVLTSLVDATMDLLPGEAISSGLSRTARSFTRARQLKRLARHAGALKSTSLRHAEQVVQRFADYEYEKPISLSGLQPATHGIYRNIYRHGDGDFIVRQGRIFKVERSADSRNWRLSGNRQKTYKQPLALDEEGRWDTYYGVYGVTFEGGGLGGGQVFGHLAETLDPLWPRVIRQRLPRWWVDQAYRRQGQLEDTADNLARRFNAQCKQTEAALERYREGRPEQRPEFGRAAETACIDDIELGIQRYETLAELRGLSSGNKKASALQMQSDCAWLVTDRFVNRVHLAGGRISAWVDKADALSIRLDELPQGSLDEYLGILEELRNVRVQIVREMDHIEELMIKMNQWLGEIIPPKKNRVNAAHDETLFAELKKSVESINQRSSEAKVLIVKTGHLLEMVKRVGTTSDLSWIDLQRQTRPLRSRFERALLAQYGLTEAAASRAQRNQILADCLESYTQFRRGMQAWTSGYPQHFHLNVVEPLLNNIEKLAERARKGIGKPVAERPAGQNTKKIFTTEDDQLLIGVERWEATTQRHQYTLTGLGGHVEIWEQSSPGKFRLLNPPPPTSHSAPMDLESLATDARNRLQSQATYQTRVQSYADRDMLPVDLEHMMLSEAEELAHRATAIEAIAPGNELIQHLRNKAGELKITGRSIRTRQSLRSKKPTDGMLDDLVRNNAVDIRKTNPIKHLGKRRDGRNDYMQEYEVRDLTQTPPTLLWYAHFHYTRAAPVFAEFEKAHLKLPEHRFLTHADDAELPYSDIGKRSTALEHFENL</sequence>
<accession>A0ABT0F0A1</accession>
<keyword evidence="3" id="KW-1185">Reference proteome</keyword>
<dbReference type="RefSeq" id="WP_247291741.1">
    <property type="nucleotide sequence ID" value="NZ_JAKNRW010000010.1"/>
</dbReference>
<comment type="caution">
    <text evidence="2">The sequence shown here is derived from an EMBL/GenBank/DDBJ whole genome shotgun (WGS) entry which is preliminary data.</text>
</comment>
<dbReference type="EMBL" id="JAKNRW010000010">
    <property type="protein sequence ID" value="MCK1791419.1"/>
    <property type="molecule type" value="Genomic_DNA"/>
</dbReference>